<comment type="caution">
    <text evidence="10">The sequence shown here is derived from an EMBL/GenBank/DDBJ whole genome shotgun (WGS) entry which is preliminary data.</text>
</comment>
<dbReference type="VEuPathDB" id="FungiDB:M747DRAFT_291699"/>
<evidence type="ECO:0000256" key="1">
    <source>
        <dbReference type="ARBA" id="ARBA00004123"/>
    </source>
</evidence>
<evidence type="ECO:0000256" key="9">
    <source>
        <dbReference type="ARBA" id="ARBA00061312"/>
    </source>
</evidence>
<dbReference type="EMBL" id="BCMY01000014">
    <property type="protein sequence ID" value="GAQ44835.1"/>
    <property type="molecule type" value="Genomic_DNA"/>
</dbReference>
<evidence type="ECO:0000313" key="11">
    <source>
        <dbReference type="Proteomes" id="UP000068243"/>
    </source>
</evidence>
<accession>A0A100IP74</accession>
<dbReference type="OMA" id="FAGPQHF"/>
<dbReference type="SUPFAM" id="SSF52540">
    <property type="entry name" value="P-loop containing nucleoside triphosphate hydrolases"/>
    <property type="match status" value="1"/>
</dbReference>
<evidence type="ECO:0000256" key="8">
    <source>
        <dbReference type="ARBA" id="ARBA00023242"/>
    </source>
</evidence>
<keyword evidence="4" id="KW-0808">Transferase</keyword>
<dbReference type="GO" id="GO:0005524">
    <property type="term" value="F:ATP binding"/>
    <property type="evidence" value="ECO:0007669"/>
    <property type="project" value="UniProtKB-KW"/>
</dbReference>
<keyword evidence="6 10" id="KW-0418">Kinase</keyword>
<evidence type="ECO:0000256" key="3">
    <source>
        <dbReference type="ARBA" id="ARBA00022490"/>
    </source>
</evidence>
<gene>
    <name evidence="10" type="ORF">ABL_07496</name>
</gene>
<comment type="subcellular location">
    <subcellularLocation>
        <location evidence="2">Cytoplasm</location>
    </subcellularLocation>
    <subcellularLocation>
        <location evidence="1">Nucleus</location>
    </subcellularLocation>
</comment>
<evidence type="ECO:0000256" key="2">
    <source>
        <dbReference type="ARBA" id="ARBA00004496"/>
    </source>
</evidence>
<dbReference type="OrthoDB" id="347435at2759"/>
<keyword evidence="8" id="KW-0539">Nucleus</keyword>
<organism evidence="10 11">
    <name type="scientific">Aspergillus niger</name>
    <dbReference type="NCBI Taxonomy" id="5061"/>
    <lineage>
        <taxon>Eukaryota</taxon>
        <taxon>Fungi</taxon>
        <taxon>Dikarya</taxon>
        <taxon>Ascomycota</taxon>
        <taxon>Pezizomycotina</taxon>
        <taxon>Eurotiomycetes</taxon>
        <taxon>Eurotiomycetidae</taxon>
        <taxon>Eurotiales</taxon>
        <taxon>Aspergillaceae</taxon>
        <taxon>Aspergillus</taxon>
        <taxon>Aspergillus subgen. Circumdati</taxon>
    </lineage>
</organism>
<dbReference type="FunFam" id="3.40.50.300:FF:001691">
    <property type="entry name" value="Probable ATP-dependent kinase TDA10"/>
    <property type="match status" value="1"/>
</dbReference>
<dbReference type="VEuPathDB" id="FungiDB:ASPNIDRAFT2_1183119"/>
<evidence type="ECO:0000256" key="5">
    <source>
        <dbReference type="ARBA" id="ARBA00022741"/>
    </source>
</evidence>
<dbReference type="Gene3D" id="3.40.50.300">
    <property type="entry name" value="P-loop containing nucleotide triphosphate hydrolases"/>
    <property type="match status" value="1"/>
</dbReference>
<dbReference type="GO" id="GO:0005634">
    <property type="term" value="C:nucleus"/>
    <property type="evidence" value="ECO:0007669"/>
    <property type="project" value="UniProtKB-SubCell"/>
</dbReference>
<comment type="similarity">
    <text evidence="9">Belongs to the GLYK kinase family.</text>
</comment>
<dbReference type="InterPro" id="IPR027417">
    <property type="entry name" value="P-loop_NTPase"/>
</dbReference>
<sequence length="309" mass="35360">MTKPTIPAQDIHNVLSNVLPRIKSHVEAQTSASKKRPFILGLTGLQGSGKSTWTDALVQALNDEYKCNTINISLDDLYLDHDDLIQVRDNNPSNRLLRTRGQPGTHDIALAVDFFDSLTKSSEKVIPSFDKSLFNGEGGRAPQDTWRRIPADVTIDIVIFEGWCVGFQPLPEDEISYRWIHAKEVSAGGSLKQTLGEHELEHLVQINKNLRHYCELFMGPQFFDFLVHLHTDDLINVYGWRLEQEHVLRERKKGAMSDEEVIRFVKGYMPAYELYLDQLRSGFFSGQQEERQLSVVLDERRKVMAIRPV</sequence>
<evidence type="ECO:0000256" key="6">
    <source>
        <dbReference type="ARBA" id="ARBA00022777"/>
    </source>
</evidence>
<dbReference type="Proteomes" id="UP000068243">
    <property type="component" value="Unassembled WGS sequence"/>
</dbReference>
<dbReference type="AlphaFoldDB" id="A0A100IP74"/>
<dbReference type="PANTHER" id="PTHR10285">
    <property type="entry name" value="URIDINE KINASE"/>
    <property type="match status" value="1"/>
</dbReference>
<dbReference type="GO" id="GO:0016301">
    <property type="term" value="F:kinase activity"/>
    <property type="evidence" value="ECO:0007669"/>
    <property type="project" value="UniProtKB-KW"/>
</dbReference>
<protein>
    <submittedName>
        <fullName evidence="10">Similar to D-glycerate 3-kinase</fullName>
    </submittedName>
</protein>
<evidence type="ECO:0000256" key="4">
    <source>
        <dbReference type="ARBA" id="ARBA00022679"/>
    </source>
</evidence>
<evidence type="ECO:0000313" key="10">
    <source>
        <dbReference type="EMBL" id="GAQ44835.1"/>
    </source>
</evidence>
<dbReference type="VEuPathDB" id="FungiDB:ATCC64974_36090"/>
<keyword evidence="7" id="KW-0067">ATP-binding</keyword>
<dbReference type="VEuPathDB" id="FungiDB:An14g01000"/>
<keyword evidence="5" id="KW-0547">Nucleotide-binding</keyword>
<keyword evidence="3" id="KW-0963">Cytoplasm</keyword>
<evidence type="ECO:0000256" key="7">
    <source>
        <dbReference type="ARBA" id="ARBA00022840"/>
    </source>
</evidence>
<proteinExistence type="inferred from homology"/>
<dbReference type="GO" id="GO:0005737">
    <property type="term" value="C:cytoplasm"/>
    <property type="evidence" value="ECO:0007669"/>
    <property type="project" value="UniProtKB-SubCell"/>
</dbReference>
<reference evidence="11" key="1">
    <citation type="journal article" date="2016" name="Genome Announc.">
        <title>Draft genome sequence of Aspergillus niger strain An76.</title>
        <authorList>
            <person name="Gong W."/>
            <person name="Cheng Z."/>
            <person name="Zhang H."/>
            <person name="Liu L."/>
            <person name="Gao P."/>
            <person name="Wang L."/>
        </authorList>
    </citation>
    <scope>NUCLEOTIDE SEQUENCE [LARGE SCALE GENOMIC DNA]</scope>
    <source>
        <strain evidence="11">An76</strain>
    </source>
</reference>
<name>A0A100IP74_ASPNG</name>